<proteinExistence type="predicted"/>
<evidence type="ECO:0000313" key="2">
    <source>
        <dbReference type="EMBL" id="EPG58358.1"/>
    </source>
</evidence>
<organism evidence="2 3">
    <name type="scientific">Leptospira borgpetersenii serovar Javanica str. UI 09931</name>
    <dbReference type="NCBI Taxonomy" id="1049767"/>
    <lineage>
        <taxon>Bacteria</taxon>
        <taxon>Pseudomonadati</taxon>
        <taxon>Spirochaetota</taxon>
        <taxon>Spirochaetia</taxon>
        <taxon>Leptospirales</taxon>
        <taxon>Leptospiraceae</taxon>
        <taxon>Leptospira</taxon>
    </lineage>
</organism>
<protein>
    <submittedName>
        <fullName evidence="2">Uncharacterized protein</fullName>
    </submittedName>
</protein>
<sequence length="79" mass="9515">MRENSLFLLEPWFTPRLPPFLFILFHNFSFLSFFEIGTFVLNYTFREKRKARFLDSKIISKSIYFVSNTSLGNRRLPLT</sequence>
<feature type="transmembrane region" description="Helical" evidence="1">
    <location>
        <begin position="20"/>
        <end position="45"/>
    </location>
</feature>
<comment type="caution">
    <text evidence="2">The sequence shown here is derived from an EMBL/GenBank/DDBJ whole genome shotgun (WGS) entry which is preliminary data.</text>
</comment>
<gene>
    <name evidence="2" type="ORF">LEP1GSC103_2297</name>
</gene>
<dbReference type="Proteomes" id="UP000014570">
    <property type="component" value="Unassembled WGS sequence"/>
</dbReference>
<name>A0AAV3JCF1_LEPBO</name>
<dbReference type="EMBL" id="AHNP02000007">
    <property type="protein sequence ID" value="EPG58358.1"/>
    <property type="molecule type" value="Genomic_DNA"/>
</dbReference>
<accession>A0AAV3JCF1</accession>
<keyword evidence="1" id="KW-0472">Membrane</keyword>
<keyword evidence="1" id="KW-0812">Transmembrane</keyword>
<keyword evidence="1" id="KW-1133">Transmembrane helix</keyword>
<dbReference type="AlphaFoldDB" id="A0AAV3JCF1"/>
<evidence type="ECO:0000313" key="3">
    <source>
        <dbReference type="Proteomes" id="UP000014570"/>
    </source>
</evidence>
<evidence type="ECO:0000256" key="1">
    <source>
        <dbReference type="SAM" id="Phobius"/>
    </source>
</evidence>
<reference evidence="2 3" key="1">
    <citation type="submission" date="2013-04" db="EMBL/GenBank/DDBJ databases">
        <authorList>
            <person name="Harkins D.M."/>
            <person name="Durkin A.S."/>
            <person name="Brinkac L.M."/>
            <person name="Haft D.H."/>
            <person name="Selengut J.D."/>
            <person name="Sanka R."/>
            <person name="DePew J."/>
            <person name="Purushe J."/>
            <person name="Chanthongthip A."/>
            <person name="Lattana O."/>
            <person name="Phetsouvanh R."/>
            <person name="Newton P.N."/>
            <person name="Vinetz J.M."/>
            <person name="Sutton G.G."/>
            <person name="Nierman W.C."/>
            <person name="Fouts D.E."/>
        </authorList>
    </citation>
    <scope>NUCLEOTIDE SEQUENCE [LARGE SCALE GENOMIC DNA]</scope>
    <source>
        <strain evidence="2 3">UI 09931</strain>
    </source>
</reference>